<dbReference type="EMBL" id="NSIW01000018">
    <property type="protein sequence ID" value="PZD55835.1"/>
    <property type="molecule type" value="Genomic_DNA"/>
</dbReference>
<name>A0AA45CRY4_STRSL</name>
<accession>A0AA45CRY4</accession>
<dbReference type="AlphaFoldDB" id="A0AA45CRY4"/>
<protein>
    <submittedName>
        <fullName evidence="1">Uncharacterized protein</fullName>
    </submittedName>
</protein>
<organism evidence="1 2">
    <name type="scientific">Streptococcus salivarius</name>
    <dbReference type="NCBI Taxonomy" id="1304"/>
    <lineage>
        <taxon>Bacteria</taxon>
        <taxon>Bacillati</taxon>
        <taxon>Bacillota</taxon>
        <taxon>Bacilli</taxon>
        <taxon>Lactobacillales</taxon>
        <taxon>Streptococcaceae</taxon>
        <taxon>Streptococcus</taxon>
    </lineage>
</organism>
<gene>
    <name evidence="1" type="ORF">CKU37_09095</name>
</gene>
<comment type="caution">
    <text evidence="1">The sequence shown here is derived from an EMBL/GenBank/DDBJ whole genome shotgun (WGS) entry which is preliminary data.</text>
</comment>
<evidence type="ECO:0000313" key="2">
    <source>
        <dbReference type="Proteomes" id="UP000248776"/>
    </source>
</evidence>
<sequence length="115" mass="13858">MKLTIIIYNNKRMIGKYLVDTVSETIETFVRKDDYLLNTEFTYERMVDFLKGRQIDFGRKNRKELLGYTYKAPDVWHEIAMTHGFDTDDFYWISIPELNDETFVLEDHHPNLGRR</sequence>
<dbReference type="Proteomes" id="UP000248776">
    <property type="component" value="Unassembled WGS sequence"/>
</dbReference>
<reference evidence="1 2" key="1">
    <citation type="submission" date="2017-08" db="EMBL/GenBank/DDBJ databases">
        <title>Streptococcus salivarius strain HS0302 Genome.</title>
        <authorList>
            <person name="Smith J."/>
            <person name="Deng P."/>
            <person name="Geng M."/>
        </authorList>
    </citation>
    <scope>NUCLEOTIDE SEQUENCE [LARGE SCALE GENOMIC DNA]</scope>
    <source>
        <strain evidence="1 2">HS0302</strain>
    </source>
</reference>
<dbReference type="RefSeq" id="WP_110981367.1">
    <property type="nucleotide sequence ID" value="NZ_NSIW01000018.1"/>
</dbReference>
<evidence type="ECO:0000313" key="1">
    <source>
        <dbReference type="EMBL" id="PZD55835.1"/>
    </source>
</evidence>
<proteinExistence type="predicted"/>